<dbReference type="Gene3D" id="2.10.109.10">
    <property type="entry name" value="Umud Fragment, subunit A"/>
    <property type="match status" value="1"/>
</dbReference>
<dbReference type="GO" id="GO:0016020">
    <property type="term" value="C:membrane"/>
    <property type="evidence" value="ECO:0007669"/>
    <property type="project" value="UniProtKB-UniRule"/>
</dbReference>
<evidence type="ECO:0000256" key="1">
    <source>
        <dbReference type="ARBA" id="ARBA00004308"/>
    </source>
</evidence>
<dbReference type="InterPro" id="IPR019533">
    <property type="entry name" value="Peptidase_S26"/>
</dbReference>
<evidence type="ECO:0000256" key="5">
    <source>
        <dbReference type="ARBA" id="ARBA00023136"/>
    </source>
</evidence>
<dbReference type="Proteomes" id="UP000176221">
    <property type="component" value="Unassembled WGS sequence"/>
</dbReference>
<evidence type="ECO:0000256" key="3">
    <source>
        <dbReference type="ARBA" id="ARBA00022692"/>
    </source>
</evidence>
<organism evidence="9 10">
    <name type="scientific">Candidatus Taylorbacteria bacterium RIFCSPLOWO2_01_FULL_45_15b</name>
    <dbReference type="NCBI Taxonomy" id="1802319"/>
    <lineage>
        <taxon>Bacteria</taxon>
        <taxon>Candidatus Tayloriibacteriota</taxon>
    </lineage>
</organism>
<keyword evidence="4 7" id="KW-1133">Transmembrane helix</keyword>
<dbReference type="GO" id="GO:0012505">
    <property type="term" value="C:endomembrane system"/>
    <property type="evidence" value="ECO:0007669"/>
    <property type="project" value="UniProtKB-SubCell"/>
</dbReference>
<protein>
    <recommendedName>
        <fullName evidence="6">Signal peptidase I</fullName>
        <ecNumber evidence="6">3.4.21.89</ecNumber>
    </recommendedName>
</protein>
<proteinExistence type="predicted"/>
<keyword evidence="3 7" id="KW-0812">Transmembrane</keyword>
<evidence type="ECO:0000313" key="10">
    <source>
        <dbReference type="Proteomes" id="UP000176221"/>
    </source>
</evidence>
<comment type="caution">
    <text evidence="9">The sequence shown here is derived from an EMBL/GenBank/DDBJ whole genome shotgun (WGS) entry which is preliminary data.</text>
</comment>
<evidence type="ECO:0000256" key="7">
    <source>
        <dbReference type="SAM" id="Phobius"/>
    </source>
</evidence>
<dbReference type="PANTHER" id="PTHR10806">
    <property type="entry name" value="SIGNAL PEPTIDASE COMPLEX CATALYTIC SUBUNIT SEC11"/>
    <property type="match status" value="1"/>
</dbReference>
<dbReference type="GO" id="GO:0006465">
    <property type="term" value="P:signal peptide processing"/>
    <property type="evidence" value="ECO:0007669"/>
    <property type="project" value="UniProtKB-UniRule"/>
</dbReference>
<feature type="transmembrane region" description="Helical" evidence="7">
    <location>
        <begin position="138"/>
        <end position="160"/>
    </location>
</feature>
<feature type="transmembrane region" description="Helical" evidence="7">
    <location>
        <begin position="7"/>
        <end position="30"/>
    </location>
</feature>
<keyword evidence="2" id="KW-0378">Hydrolase</keyword>
<dbReference type="InterPro" id="IPR036286">
    <property type="entry name" value="LexA/Signal_pep-like_sf"/>
</dbReference>
<feature type="domain" description="Peptidase S24/S26A/S26B/S26C" evidence="8">
    <location>
        <begin position="38"/>
        <end position="120"/>
    </location>
</feature>
<sequence length="184" mass="20302">MKLAYKIGYGIFTTAVVIIAGLLALTIFPIQNNFQVKIVQSGSMEPAIKTGSIVVVKPQKTYAAGNIITFGKDTVDEVPITHRILESRAINGKIFYTVKGDANNAPDPREVSHEEVIGKVIFDVPYLGFVIDFARTPIGFVLIIGVPAAVVVFDELATIYKESKTLIHRRRERVEKKDEPSSKK</sequence>
<dbReference type="EC" id="3.4.21.89" evidence="6"/>
<dbReference type="Pfam" id="PF00717">
    <property type="entry name" value="Peptidase_S24"/>
    <property type="match status" value="1"/>
</dbReference>
<dbReference type="SUPFAM" id="SSF51306">
    <property type="entry name" value="LexA/Signal peptidase"/>
    <property type="match status" value="1"/>
</dbReference>
<dbReference type="EMBL" id="MHRX01000057">
    <property type="protein sequence ID" value="OHA31900.1"/>
    <property type="molecule type" value="Genomic_DNA"/>
</dbReference>
<reference evidence="9 10" key="1">
    <citation type="journal article" date="2016" name="Nat. Commun.">
        <title>Thousands of microbial genomes shed light on interconnected biogeochemical processes in an aquifer system.</title>
        <authorList>
            <person name="Anantharaman K."/>
            <person name="Brown C.T."/>
            <person name="Hug L.A."/>
            <person name="Sharon I."/>
            <person name="Castelle C.J."/>
            <person name="Probst A.J."/>
            <person name="Thomas B.C."/>
            <person name="Singh A."/>
            <person name="Wilkins M.J."/>
            <person name="Karaoz U."/>
            <person name="Brodie E.L."/>
            <person name="Williams K.H."/>
            <person name="Hubbard S.S."/>
            <person name="Banfield J.F."/>
        </authorList>
    </citation>
    <scope>NUCLEOTIDE SEQUENCE [LARGE SCALE GENOMIC DNA]</scope>
</reference>
<keyword evidence="2" id="KW-0645">Protease</keyword>
<comment type="subcellular location">
    <subcellularLocation>
        <location evidence="1">Endomembrane system</location>
    </subcellularLocation>
</comment>
<evidence type="ECO:0000256" key="6">
    <source>
        <dbReference type="NCBIfam" id="TIGR02228"/>
    </source>
</evidence>
<dbReference type="GO" id="GO:0009003">
    <property type="term" value="F:signal peptidase activity"/>
    <property type="evidence" value="ECO:0007669"/>
    <property type="project" value="UniProtKB-EC"/>
</dbReference>
<evidence type="ECO:0000259" key="8">
    <source>
        <dbReference type="Pfam" id="PF00717"/>
    </source>
</evidence>
<keyword evidence="5 7" id="KW-0472">Membrane</keyword>
<dbReference type="STRING" id="1802319.A2928_02155"/>
<evidence type="ECO:0000313" key="9">
    <source>
        <dbReference type="EMBL" id="OHA31900.1"/>
    </source>
</evidence>
<evidence type="ECO:0000256" key="4">
    <source>
        <dbReference type="ARBA" id="ARBA00022989"/>
    </source>
</evidence>
<dbReference type="InterPro" id="IPR015927">
    <property type="entry name" value="Peptidase_S24_S26A/B/C"/>
</dbReference>
<dbReference type="AlphaFoldDB" id="A0A1G2N724"/>
<dbReference type="PANTHER" id="PTHR10806:SF6">
    <property type="entry name" value="SIGNAL PEPTIDASE COMPLEX CATALYTIC SUBUNIT SEC11"/>
    <property type="match status" value="1"/>
</dbReference>
<dbReference type="CDD" id="cd06530">
    <property type="entry name" value="S26_SPase_I"/>
    <property type="match status" value="1"/>
</dbReference>
<name>A0A1G2N724_9BACT</name>
<gene>
    <name evidence="9" type="ORF">A2928_02155</name>
</gene>
<dbReference type="InterPro" id="IPR001733">
    <property type="entry name" value="Peptidase_S26B"/>
</dbReference>
<evidence type="ECO:0000256" key="2">
    <source>
        <dbReference type="ARBA" id="ARBA00022670"/>
    </source>
</evidence>
<dbReference type="GO" id="GO:0004252">
    <property type="term" value="F:serine-type endopeptidase activity"/>
    <property type="evidence" value="ECO:0007669"/>
    <property type="project" value="UniProtKB-UniRule"/>
</dbReference>
<accession>A0A1G2N724</accession>
<dbReference type="NCBIfam" id="TIGR02228">
    <property type="entry name" value="sigpep_I_arch"/>
    <property type="match status" value="1"/>
</dbReference>